<accession>A0A016U191</accession>
<evidence type="ECO:0000313" key="1">
    <source>
        <dbReference type="EMBL" id="EYC08612.1"/>
    </source>
</evidence>
<name>A0A016U191_9BILA</name>
<protein>
    <submittedName>
        <fullName evidence="1">Uncharacterized protein</fullName>
    </submittedName>
</protein>
<sequence>MGKNKEFCMSTNEKPTLISRYPAYTIDDSGRFFITRPQVKHSNGKVGEKKTIKDLVPRTLYYSHPKSVAPPNPDLPLPIRNEAYFINRRVFGIH</sequence>
<dbReference type="Proteomes" id="UP000024635">
    <property type="component" value="Unassembled WGS sequence"/>
</dbReference>
<dbReference type="EMBL" id="JARK01001401">
    <property type="protein sequence ID" value="EYC08612.1"/>
    <property type="molecule type" value="Genomic_DNA"/>
</dbReference>
<dbReference type="AlphaFoldDB" id="A0A016U191"/>
<keyword evidence="2" id="KW-1185">Reference proteome</keyword>
<comment type="caution">
    <text evidence="1">The sequence shown here is derived from an EMBL/GenBank/DDBJ whole genome shotgun (WGS) entry which is preliminary data.</text>
</comment>
<organism evidence="1 2">
    <name type="scientific">Ancylostoma ceylanicum</name>
    <dbReference type="NCBI Taxonomy" id="53326"/>
    <lineage>
        <taxon>Eukaryota</taxon>
        <taxon>Metazoa</taxon>
        <taxon>Ecdysozoa</taxon>
        <taxon>Nematoda</taxon>
        <taxon>Chromadorea</taxon>
        <taxon>Rhabditida</taxon>
        <taxon>Rhabditina</taxon>
        <taxon>Rhabditomorpha</taxon>
        <taxon>Strongyloidea</taxon>
        <taxon>Ancylostomatidae</taxon>
        <taxon>Ancylostomatinae</taxon>
        <taxon>Ancylostoma</taxon>
    </lineage>
</organism>
<proteinExistence type="predicted"/>
<dbReference type="OrthoDB" id="5854255at2759"/>
<gene>
    <name evidence="1" type="primary">Acey_s0065.g3645</name>
    <name evidence="1" type="ORF">Y032_0065g3645</name>
</gene>
<reference evidence="2" key="1">
    <citation type="journal article" date="2015" name="Nat. Genet.">
        <title>The genome and transcriptome of the zoonotic hookworm Ancylostoma ceylanicum identify infection-specific gene families.</title>
        <authorList>
            <person name="Schwarz E.M."/>
            <person name="Hu Y."/>
            <person name="Antoshechkin I."/>
            <person name="Miller M.M."/>
            <person name="Sternberg P.W."/>
            <person name="Aroian R.V."/>
        </authorList>
    </citation>
    <scope>NUCLEOTIDE SEQUENCE</scope>
    <source>
        <strain evidence="2">HY135</strain>
    </source>
</reference>
<evidence type="ECO:0000313" key="2">
    <source>
        <dbReference type="Proteomes" id="UP000024635"/>
    </source>
</evidence>